<feature type="domain" description="HAMP" evidence="7">
    <location>
        <begin position="334"/>
        <end position="387"/>
    </location>
</feature>
<dbReference type="PROSITE" id="PS50885">
    <property type="entry name" value="HAMP"/>
    <property type="match status" value="1"/>
</dbReference>
<dbReference type="STRING" id="1856405.BFC17_09065"/>
<dbReference type="SMART" id="SM00283">
    <property type="entry name" value="MA"/>
    <property type="match status" value="1"/>
</dbReference>
<evidence type="ECO:0000313" key="9">
    <source>
        <dbReference type="Proteomes" id="UP000176037"/>
    </source>
</evidence>
<accession>A0A1E8FJZ2</accession>
<evidence type="ECO:0000259" key="6">
    <source>
        <dbReference type="PROSITE" id="PS50111"/>
    </source>
</evidence>
<dbReference type="Pfam" id="PF00015">
    <property type="entry name" value="MCPsignal"/>
    <property type="match status" value="1"/>
</dbReference>
<evidence type="ECO:0008006" key="10">
    <source>
        <dbReference type="Google" id="ProtNLM"/>
    </source>
</evidence>
<keyword evidence="2 4" id="KW-0807">Transducer</keyword>
<dbReference type="EMBL" id="MJIC01000002">
    <property type="protein sequence ID" value="OFI36261.1"/>
    <property type="molecule type" value="Genomic_DNA"/>
</dbReference>
<evidence type="ECO:0000256" key="5">
    <source>
        <dbReference type="SAM" id="Phobius"/>
    </source>
</evidence>
<dbReference type="InterPro" id="IPR004089">
    <property type="entry name" value="MCPsignal_dom"/>
</dbReference>
<evidence type="ECO:0000256" key="3">
    <source>
        <dbReference type="ARBA" id="ARBA00029447"/>
    </source>
</evidence>
<keyword evidence="5" id="KW-1133">Transmembrane helix</keyword>
<dbReference type="Proteomes" id="UP000176037">
    <property type="component" value="Unassembled WGS sequence"/>
</dbReference>
<dbReference type="SMART" id="SM00304">
    <property type="entry name" value="HAMP"/>
    <property type="match status" value="1"/>
</dbReference>
<feature type="transmembrane region" description="Helical" evidence="5">
    <location>
        <begin position="311"/>
        <end position="333"/>
    </location>
</feature>
<comment type="similarity">
    <text evidence="3">Belongs to the methyl-accepting chemotaxis (MCP) protein family.</text>
</comment>
<sequence length="664" mass="70995">MNGLARLSIVRLTLLSIGLISGLMLVMTGLSLNQKLNQLNQAELESRLVELVDAVEKIAHHHAVERGLTAGFLGSGSEEAKARVDTQRQKADAAVQNLKQVASQPWPASVDISRTLTILFAELEKKSTIRQQVNQRQGANAFGYYSQLNQTALDTASNLLLNIANGEVSNKVAQALTYAQLKERLGQLRGKINGILAKGAISPIQATELINYNNSIAYLTTLQSHALNEPELTAFNQVANSSQNAFMQEVYQALISGLPTRSPDFSQLPKATAWFAEATAQIGLVKKLLDSTWQAVQQQAEQRYSSEQSGIFLLATLTLIVIVLALLLVTGLIRSLNTQLTTLKVKLNNIASEGDLTIDVRLNSNNELGVIANAVNQTFGAIRDLITGLAKSVSTSTTLGNSVAASADSIHSESEQTQQRAISIATAIEQMTQTSKEIAHSAITVLESSQSLDKLADDASQANNAIKASIESLSVQMQEVEQSAKTMGEHLTEISGILDTINTLSDQTNLLALNAAIEAARAGEHGRGFAVVADEVRQLATASRGSSDKISSLLDTLAQVSGKVINGVSISADAARESLNLTLNGEQTARTVRDSAATVEIQANTMSAAAEQQSVTSEQIARDVVSVQDAATHQVSIADDLKALTSDLQTNNTLLERTMGNFKY</sequence>
<dbReference type="GO" id="GO:0007165">
    <property type="term" value="P:signal transduction"/>
    <property type="evidence" value="ECO:0007669"/>
    <property type="project" value="UniProtKB-KW"/>
</dbReference>
<gene>
    <name evidence="8" type="ORF">BFC17_09065</name>
</gene>
<comment type="subcellular location">
    <subcellularLocation>
        <location evidence="1">Membrane</location>
    </subcellularLocation>
</comment>
<keyword evidence="9" id="KW-1185">Reference proteome</keyword>
<name>A0A1E8FJZ2_9ALTE</name>
<dbReference type="GO" id="GO:0006935">
    <property type="term" value="P:chemotaxis"/>
    <property type="evidence" value="ECO:0007669"/>
    <property type="project" value="UniProtKB-ARBA"/>
</dbReference>
<feature type="transmembrane region" description="Helical" evidence="5">
    <location>
        <begin position="12"/>
        <end position="32"/>
    </location>
</feature>
<keyword evidence="5" id="KW-0472">Membrane</keyword>
<evidence type="ECO:0000313" key="8">
    <source>
        <dbReference type="EMBL" id="OFI36261.1"/>
    </source>
</evidence>
<dbReference type="PROSITE" id="PS50111">
    <property type="entry name" value="CHEMOTAXIS_TRANSDUC_2"/>
    <property type="match status" value="1"/>
</dbReference>
<organism evidence="8 9">
    <name type="scientific">Alteromonas lipolytica</name>
    <dbReference type="NCBI Taxonomy" id="1856405"/>
    <lineage>
        <taxon>Bacteria</taxon>
        <taxon>Pseudomonadati</taxon>
        <taxon>Pseudomonadota</taxon>
        <taxon>Gammaproteobacteria</taxon>
        <taxon>Alteromonadales</taxon>
        <taxon>Alteromonadaceae</taxon>
        <taxon>Alteromonas/Salinimonas group</taxon>
        <taxon>Alteromonas</taxon>
    </lineage>
</organism>
<reference evidence="8 9" key="1">
    <citation type="submission" date="2016-09" db="EMBL/GenBank/DDBJ databases">
        <title>Alteromonas lipolytica, a new species isolated from sea water.</title>
        <authorList>
            <person name="Wu Y.-H."/>
            <person name="Cheng H."/>
            <person name="Xu X.-W."/>
        </authorList>
    </citation>
    <scope>NUCLEOTIDE SEQUENCE [LARGE SCALE GENOMIC DNA]</scope>
    <source>
        <strain evidence="8 9">JW12</strain>
    </source>
</reference>
<dbReference type="GO" id="GO:0016020">
    <property type="term" value="C:membrane"/>
    <property type="evidence" value="ECO:0007669"/>
    <property type="project" value="UniProtKB-SubCell"/>
</dbReference>
<dbReference type="AlphaFoldDB" id="A0A1E8FJZ2"/>
<keyword evidence="5" id="KW-0812">Transmembrane</keyword>
<feature type="domain" description="Methyl-accepting transducer" evidence="6">
    <location>
        <begin position="392"/>
        <end position="628"/>
    </location>
</feature>
<dbReference type="OrthoDB" id="2489132at2"/>
<evidence type="ECO:0000256" key="1">
    <source>
        <dbReference type="ARBA" id="ARBA00004370"/>
    </source>
</evidence>
<dbReference type="SUPFAM" id="SSF58104">
    <property type="entry name" value="Methyl-accepting chemotaxis protein (MCP) signaling domain"/>
    <property type="match status" value="1"/>
</dbReference>
<evidence type="ECO:0000259" key="7">
    <source>
        <dbReference type="PROSITE" id="PS50885"/>
    </source>
</evidence>
<dbReference type="PANTHER" id="PTHR32089">
    <property type="entry name" value="METHYL-ACCEPTING CHEMOTAXIS PROTEIN MCPB"/>
    <property type="match status" value="1"/>
</dbReference>
<dbReference type="InterPro" id="IPR013587">
    <property type="entry name" value="Nitrate/nitrite_sensing"/>
</dbReference>
<protein>
    <recommendedName>
        <fullName evidence="10">Chemotaxis protein</fullName>
    </recommendedName>
</protein>
<evidence type="ECO:0000256" key="4">
    <source>
        <dbReference type="PROSITE-ProRule" id="PRU00284"/>
    </source>
</evidence>
<evidence type="ECO:0000256" key="2">
    <source>
        <dbReference type="ARBA" id="ARBA00023224"/>
    </source>
</evidence>
<comment type="caution">
    <text evidence="8">The sequence shown here is derived from an EMBL/GenBank/DDBJ whole genome shotgun (WGS) entry which is preliminary data.</text>
</comment>
<dbReference type="Pfam" id="PF00672">
    <property type="entry name" value="HAMP"/>
    <property type="match status" value="1"/>
</dbReference>
<dbReference type="Gene3D" id="1.10.287.950">
    <property type="entry name" value="Methyl-accepting chemotaxis protein"/>
    <property type="match status" value="1"/>
</dbReference>
<dbReference type="RefSeq" id="WP_070174668.1">
    <property type="nucleotide sequence ID" value="NZ_BMJR01000007.1"/>
</dbReference>
<dbReference type="InterPro" id="IPR003660">
    <property type="entry name" value="HAMP_dom"/>
</dbReference>
<dbReference type="PANTHER" id="PTHR32089:SF112">
    <property type="entry name" value="LYSOZYME-LIKE PROTEIN-RELATED"/>
    <property type="match status" value="1"/>
</dbReference>
<dbReference type="Pfam" id="PF08376">
    <property type="entry name" value="NIT"/>
    <property type="match status" value="1"/>
</dbReference>
<proteinExistence type="inferred from homology"/>